<sequence>MRRRMGGRAGWMLAFVLGLVIATAGTATAAKLITGKQIKDGTISAKDLDKAVQAQLRKAGLPGPRGAAGAQGARGAQGIPGPISGAAGGALSGTYPNPTLADGAVTYAKAGFVKVSSSTFLYAFGPVAAQSCASYGPPTGVTVESNDVVLVTAANLSTSLVLTAAPEPPTNVSIRLCNPTNASIPVPSLTYRVIILD</sequence>
<name>A0A6J7HNF0_9ZZZZ</name>
<protein>
    <submittedName>
        <fullName evidence="1">Unannotated protein</fullName>
    </submittedName>
</protein>
<accession>A0A6J7HNF0</accession>
<dbReference type="EMBL" id="CAFBMX010000002">
    <property type="protein sequence ID" value="CAB4920918.1"/>
    <property type="molecule type" value="Genomic_DNA"/>
</dbReference>
<organism evidence="1">
    <name type="scientific">freshwater metagenome</name>
    <dbReference type="NCBI Taxonomy" id="449393"/>
    <lineage>
        <taxon>unclassified sequences</taxon>
        <taxon>metagenomes</taxon>
        <taxon>ecological metagenomes</taxon>
    </lineage>
</organism>
<reference evidence="1" key="1">
    <citation type="submission" date="2020-05" db="EMBL/GenBank/DDBJ databases">
        <authorList>
            <person name="Chiriac C."/>
            <person name="Salcher M."/>
            <person name="Ghai R."/>
            <person name="Kavagutti S V."/>
        </authorList>
    </citation>
    <scope>NUCLEOTIDE SEQUENCE</scope>
</reference>
<evidence type="ECO:0000313" key="1">
    <source>
        <dbReference type="EMBL" id="CAB4920918.1"/>
    </source>
</evidence>
<proteinExistence type="predicted"/>
<dbReference type="AlphaFoldDB" id="A0A6J7HNF0"/>
<gene>
    <name evidence="1" type="ORF">UFOPK3674_00547</name>
</gene>